<reference evidence="14" key="1">
    <citation type="submission" date="2018-06" db="EMBL/GenBank/DDBJ databases">
        <title>Multidrug resistance has emerged in non-pathogenic Mycoplasma species isolated from South African poultry.</title>
        <authorList>
            <person name="Beylefeld A."/>
        </authorList>
    </citation>
    <scope>NUCLEOTIDE SEQUENCE</scope>
    <source>
        <strain evidence="11">B1064-14-H3</strain>
        <strain evidence="18">B1064-14-H4</strain>
        <strain evidence="19">B1064-14-H5</strain>
        <strain evidence="20">B1393-14-10</strain>
        <strain evidence="12">B1394-14-15</strain>
        <strain evidence="13">B1394-14-2</strain>
        <strain evidence="14">B2214-07</strain>
        <strain evidence="15">B458-15-1</strain>
        <strain evidence="21">B458-15-11</strain>
        <strain evidence="16">B458-15-5M</strain>
        <strain evidence="17">B458-15-6</strain>
    </source>
</reference>
<comment type="catalytic activity">
    <reaction evidence="1 7">
        <text>ATP-dependent breakage, passage and rejoining of double-stranded DNA.</text>
        <dbReference type="EC" id="5.6.2.2"/>
    </reaction>
</comment>
<evidence type="ECO:0000256" key="6">
    <source>
        <dbReference type="ARBA" id="ARBA00023235"/>
    </source>
</evidence>
<evidence type="ECO:0000313" key="11">
    <source>
        <dbReference type="EMBL" id="AXX39149.1"/>
    </source>
</evidence>
<evidence type="ECO:0000313" key="17">
    <source>
        <dbReference type="EMBL" id="AXX39155.1"/>
    </source>
</evidence>
<dbReference type="EMBL" id="MH548560">
    <property type="protein sequence ID" value="AXX39152.1"/>
    <property type="molecule type" value="Genomic_DNA"/>
</dbReference>
<evidence type="ECO:0000313" key="16">
    <source>
        <dbReference type="EMBL" id="AXX39154.1"/>
    </source>
</evidence>
<dbReference type="InterPro" id="IPR006691">
    <property type="entry name" value="GyrA/parC_rep"/>
</dbReference>
<evidence type="ECO:0000313" key="13">
    <source>
        <dbReference type="EMBL" id="AXX39151.1"/>
    </source>
</evidence>
<dbReference type="GO" id="GO:0005737">
    <property type="term" value="C:cytoplasm"/>
    <property type="evidence" value="ECO:0007669"/>
    <property type="project" value="TreeGrafter"/>
</dbReference>
<dbReference type="FunFam" id="1.10.268.10:FF:000001">
    <property type="entry name" value="DNA gyrase subunit A"/>
    <property type="match status" value="1"/>
</dbReference>
<dbReference type="EC" id="5.6.2.2" evidence="3"/>
<dbReference type="Gene3D" id="1.10.268.10">
    <property type="entry name" value="Topoisomerase, domain 3"/>
    <property type="match status" value="1"/>
</dbReference>
<dbReference type="Pfam" id="PF00521">
    <property type="entry name" value="DNA_topoisoIV"/>
    <property type="match status" value="1"/>
</dbReference>
<dbReference type="Gene3D" id="3.90.199.10">
    <property type="entry name" value="Topoisomerase II, domain 5"/>
    <property type="match status" value="1"/>
</dbReference>
<dbReference type="EMBL" id="MH548565">
    <property type="protein sequence ID" value="AXX39157.1"/>
    <property type="molecule type" value="Genomic_DNA"/>
</dbReference>
<evidence type="ECO:0000313" key="18">
    <source>
        <dbReference type="EMBL" id="AXX39156.1"/>
    </source>
</evidence>
<dbReference type="InterPro" id="IPR013758">
    <property type="entry name" value="Topo_IIA_A/C_ab"/>
</dbReference>
<dbReference type="EMBL" id="MH548563">
    <property type="protein sequence ID" value="AXX39155.1"/>
    <property type="molecule type" value="Genomic_DNA"/>
</dbReference>
<dbReference type="GO" id="GO:0009330">
    <property type="term" value="C:DNA topoisomerase type II (double strand cut, ATP-hydrolyzing) complex"/>
    <property type="evidence" value="ECO:0007669"/>
    <property type="project" value="TreeGrafter"/>
</dbReference>
<keyword evidence="6 7" id="KW-0413">Isomerase</keyword>
<feature type="active site" description="O-(5'-phospho-DNA)-tyrosine intermediate" evidence="7">
    <location>
        <position position="178"/>
    </location>
</feature>
<dbReference type="PROSITE" id="PS52040">
    <property type="entry name" value="TOPO_IIA"/>
    <property type="match status" value="1"/>
</dbReference>
<dbReference type="InterPro" id="IPR050220">
    <property type="entry name" value="Type_II_DNA_Topoisomerases"/>
</dbReference>
<evidence type="ECO:0000313" key="14">
    <source>
        <dbReference type="EMBL" id="AXX39152.1"/>
    </source>
</evidence>
<keyword evidence="8" id="KW-0175">Coiled coil</keyword>
<dbReference type="SUPFAM" id="SSF56719">
    <property type="entry name" value="Type II DNA topoisomerase"/>
    <property type="match status" value="1"/>
</dbReference>
<feature type="compositionally biased region" description="Acidic residues" evidence="9">
    <location>
        <begin position="35"/>
        <end position="47"/>
    </location>
</feature>
<dbReference type="GO" id="GO:0006265">
    <property type="term" value="P:DNA topological change"/>
    <property type="evidence" value="ECO:0007669"/>
    <property type="project" value="UniProtKB-UniRule"/>
</dbReference>
<dbReference type="NCBIfam" id="NF004044">
    <property type="entry name" value="PRK05561.1"/>
    <property type="match status" value="1"/>
</dbReference>
<evidence type="ECO:0000256" key="8">
    <source>
        <dbReference type="SAM" id="Coils"/>
    </source>
</evidence>
<feature type="coiled-coil region" evidence="8">
    <location>
        <begin position="492"/>
        <end position="533"/>
    </location>
</feature>
<dbReference type="SMART" id="SM00434">
    <property type="entry name" value="TOP4c"/>
    <property type="match status" value="1"/>
</dbReference>
<evidence type="ECO:0000313" key="20">
    <source>
        <dbReference type="EMBL" id="AXX39158.1"/>
    </source>
</evidence>
<feature type="compositionally biased region" description="Acidic residues" evidence="9">
    <location>
        <begin position="12"/>
        <end position="23"/>
    </location>
</feature>
<dbReference type="EMBL" id="MH548561">
    <property type="protein sequence ID" value="AXX39153.1"/>
    <property type="molecule type" value="Genomic_DNA"/>
</dbReference>
<keyword evidence="4 7" id="KW-0799">Topoisomerase</keyword>
<evidence type="ECO:0000256" key="5">
    <source>
        <dbReference type="ARBA" id="ARBA00023125"/>
    </source>
</evidence>
<accession>A0A385GHY3</accession>
<feature type="domain" description="Topo IIA-type catalytic" evidence="10">
    <location>
        <begin position="90"/>
        <end position="555"/>
    </location>
</feature>
<dbReference type="GO" id="GO:0003677">
    <property type="term" value="F:DNA binding"/>
    <property type="evidence" value="ECO:0007669"/>
    <property type="project" value="UniProtKB-UniRule"/>
</dbReference>
<dbReference type="InterPro" id="IPR013760">
    <property type="entry name" value="Topo_IIA-like_dom_sf"/>
</dbReference>
<dbReference type="EMBL" id="MH548564">
    <property type="protein sequence ID" value="AXX39156.1"/>
    <property type="molecule type" value="Genomic_DNA"/>
</dbReference>
<dbReference type="CDD" id="cd00187">
    <property type="entry name" value="TOP4c"/>
    <property type="match status" value="1"/>
</dbReference>
<dbReference type="EMBL" id="MH548558">
    <property type="protein sequence ID" value="AXX39150.1"/>
    <property type="molecule type" value="Genomic_DNA"/>
</dbReference>
<evidence type="ECO:0000256" key="2">
    <source>
        <dbReference type="ARBA" id="ARBA00008263"/>
    </source>
</evidence>
<evidence type="ECO:0000256" key="9">
    <source>
        <dbReference type="SAM" id="MobiDB-lite"/>
    </source>
</evidence>
<feature type="region of interest" description="Disordered" evidence="9">
    <location>
        <begin position="1"/>
        <end position="53"/>
    </location>
</feature>
<dbReference type="PANTHER" id="PTHR43493">
    <property type="entry name" value="DNA GYRASE/TOPOISOMERASE SUBUNIT A"/>
    <property type="match status" value="1"/>
</dbReference>
<dbReference type="EMBL" id="MH548562">
    <property type="protein sequence ID" value="AXX39154.1"/>
    <property type="molecule type" value="Genomic_DNA"/>
</dbReference>
<proteinExistence type="inferred from homology"/>
<keyword evidence="5 7" id="KW-0238">DNA-binding</keyword>
<dbReference type="GO" id="GO:0034335">
    <property type="term" value="F:DNA negative supercoiling activity"/>
    <property type="evidence" value="ECO:0007669"/>
    <property type="project" value="UniProtKB-ARBA"/>
</dbReference>
<dbReference type="EMBL" id="MH548557">
    <property type="protein sequence ID" value="AXX39149.1"/>
    <property type="molecule type" value="Genomic_DNA"/>
</dbReference>
<dbReference type="PANTHER" id="PTHR43493:SF5">
    <property type="entry name" value="DNA GYRASE SUBUNIT A, CHLOROPLASTIC_MITOCHONDRIAL"/>
    <property type="match status" value="1"/>
</dbReference>
<name>A0A385GHY3_MYCSY</name>
<dbReference type="NCBIfam" id="NF004043">
    <property type="entry name" value="PRK05560.1"/>
    <property type="match status" value="1"/>
</dbReference>
<sequence>MIDNNKENSEYILDEDEFEEDQPELVFKQEIKKDEEEDDTEIPPQEEESYRAQSKLIDEPTEGLTPVAIHDEVETSFLDYAMSVLVSRAIPDARDGLKPVHRRILYDMSELGMTPGTQYKKSARIVGDVLGKYHPHGDSSVYNAMVRLAQDFSMRYPLVDGHGNFGSIDGDEPASMRYTEARMAKISTELLEGIKKNTVDFVDNYDSTEKEPAVLPSRFPNLLVSGSIGIAVGMATSIPPHNLKETIDAVIAYARNKDITVEELLQYIKGPDFPTGGVILGTKGILEAYKTGRGQIPVRSEYEIVQLKNEKFRIIITKIPYNIRKSAIVESISKLDKENAVEGISDLRDESNRDGIRIVIDIKKGFNPEVVLNKLFKKSSLLTKFSVNMVALVNTQPKLLTLKDVLDVYLEHQKEVLTRELNFDLKKAQDSIHILEGLLVATNNIDDVVALIKSSSSDEVASKKLIEKYSLSEEQAKAILNMRLGRLTGLSYSKMTNEIEELRKEIQRITSILDNEQELVNNVIADLEKIKEKYGDSRKTSVDASASSSIDEEQLIPRKDIVITATVDGFVKRVNLEEYNLQNRGGMGSTGMKTWSGDAILSIIQTNTHVDLFLFSNLGKVYKLRAYKIQEADKKSKGNSFANLVELNKELNEKIIRILPVDSYESNLHLLTVTKKGIVKKTALDNFKKVRLNGIKAFKLKDEEDELKDVILVTDSDLVLVANNHKNVVKFEASKIRSQARNSIGVQGMKLDGKYEVQSISSSKEGEFVLTIGEFGFGKLTDHKEYSLTNRNAKGKTSINPAKAGNLVFAKFVNPTDELLIITAQGNTIRTQLDQVSVFSRNSKGVRIIKLNESDKIISVEVIKN</sequence>
<dbReference type="EMBL" id="MH548566">
    <property type="protein sequence ID" value="AXX39158.1"/>
    <property type="molecule type" value="Genomic_DNA"/>
</dbReference>
<protein>
    <recommendedName>
        <fullName evidence="3">DNA topoisomerase (ATP-hydrolyzing)</fullName>
        <ecNumber evidence="3">5.6.2.2</ecNumber>
    </recommendedName>
</protein>
<evidence type="ECO:0000313" key="19">
    <source>
        <dbReference type="EMBL" id="AXX39157.1"/>
    </source>
</evidence>
<dbReference type="GO" id="GO:0005524">
    <property type="term" value="F:ATP binding"/>
    <property type="evidence" value="ECO:0007669"/>
    <property type="project" value="InterPro"/>
</dbReference>
<comment type="similarity">
    <text evidence="2">Belongs to the type II topoisomerase GyrA/ParC subunit family.</text>
</comment>
<dbReference type="InterPro" id="IPR035516">
    <property type="entry name" value="Gyrase/topoIV_suA_C"/>
</dbReference>
<dbReference type="Gene3D" id="2.120.10.90">
    <property type="entry name" value="DNA gyrase/topoisomerase IV, subunit A, C-terminal"/>
    <property type="match status" value="1"/>
</dbReference>
<organism evidence="14">
    <name type="scientific">Mycoplasmopsis synoviae</name>
    <name type="common">Mycoplasma synoviae</name>
    <dbReference type="NCBI Taxonomy" id="2109"/>
    <lineage>
        <taxon>Bacteria</taxon>
        <taxon>Bacillati</taxon>
        <taxon>Mycoplasmatota</taxon>
        <taxon>Mycoplasmoidales</taxon>
        <taxon>Metamycoplasmataceae</taxon>
        <taxon>Mycoplasmopsis</taxon>
    </lineage>
</organism>
<dbReference type="EMBL" id="MH548559">
    <property type="protein sequence ID" value="AXX39151.1"/>
    <property type="molecule type" value="Genomic_DNA"/>
</dbReference>
<gene>
    <name evidence="14" type="primary">gyrA</name>
</gene>
<evidence type="ECO:0000256" key="3">
    <source>
        <dbReference type="ARBA" id="ARBA00012895"/>
    </source>
</evidence>
<evidence type="ECO:0000256" key="7">
    <source>
        <dbReference type="PROSITE-ProRule" id="PRU01384"/>
    </source>
</evidence>
<dbReference type="InterPro" id="IPR002205">
    <property type="entry name" value="Topo_IIA_dom_A"/>
</dbReference>
<dbReference type="FunFam" id="3.90.199.10:FF:000001">
    <property type="entry name" value="DNA gyrase subunit A"/>
    <property type="match status" value="1"/>
</dbReference>
<dbReference type="EMBL" id="MH548567">
    <property type="protein sequence ID" value="AXX39159.1"/>
    <property type="molecule type" value="Genomic_DNA"/>
</dbReference>
<evidence type="ECO:0000313" key="12">
    <source>
        <dbReference type="EMBL" id="AXX39150.1"/>
    </source>
</evidence>
<dbReference type="InterPro" id="IPR013757">
    <property type="entry name" value="Topo_IIA_A_a_sf"/>
</dbReference>
<dbReference type="FunFam" id="3.30.1360.40:FF:000002">
    <property type="entry name" value="DNA gyrase subunit A"/>
    <property type="match status" value="1"/>
</dbReference>
<evidence type="ECO:0000313" key="15">
    <source>
        <dbReference type="EMBL" id="AXX39153.1"/>
    </source>
</evidence>
<dbReference type="SUPFAM" id="SSF101904">
    <property type="entry name" value="GyrA/ParC C-terminal domain-like"/>
    <property type="match status" value="1"/>
</dbReference>
<evidence type="ECO:0000313" key="21">
    <source>
        <dbReference type="EMBL" id="AXX39159.1"/>
    </source>
</evidence>
<evidence type="ECO:0000256" key="4">
    <source>
        <dbReference type="ARBA" id="ARBA00023029"/>
    </source>
</evidence>
<dbReference type="Pfam" id="PF03989">
    <property type="entry name" value="DNA_gyraseA_C"/>
    <property type="match status" value="6"/>
</dbReference>
<evidence type="ECO:0000259" key="10">
    <source>
        <dbReference type="PROSITE" id="PS52040"/>
    </source>
</evidence>
<dbReference type="AlphaFoldDB" id="A0A385GHY3"/>
<evidence type="ECO:0000256" key="1">
    <source>
        <dbReference type="ARBA" id="ARBA00000185"/>
    </source>
</evidence>
<dbReference type="NCBIfam" id="TIGR01063">
    <property type="entry name" value="gyrA"/>
    <property type="match status" value="1"/>
</dbReference>
<dbReference type="Gene3D" id="3.30.1360.40">
    <property type="match status" value="1"/>
</dbReference>